<feature type="domain" description="USP" evidence="3">
    <location>
        <begin position="139"/>
        <end position="708"/>
    </location>
</feature>
<dbReference type="EMBL" id="IACT01003975">
    <property type="protein sequence ID" value="LAC23190.1"/>
    <property type="molecule type" value="mRNA"/>
</dbReference>
<evidence type="ECO:0000256" key="1">
    <source>
        <dbReference type="ARBA" id="ARBA00009085"/>
    </source>
</evidence>
<dbReference type="InterPro" id="IPR018200">
    <property type="entry name" value="USP_CS"/>
</dbReference>
<evidence type="ECO:0000259" key="3">
    <source>
        <dbReference type="PROSITE" id="PS50235"/>
    </source>
</evidence>
<dbReference type="GO" id="GO:0004843">
    <property type="term" value="F:cysteine-type deubiquitinase activity"/>
    <property type="evidence" value="ECO:0007669"/>
    <property type="project" value="InterPro"/>
</dbReference>
<evidence type="ECO:0000313" key="4">
    <source>
        <dbReference type="EMBL" id="LAC23190.1"/>
    </source>
</evidence>
<feature type="region of interest" description="Disordered" evidence="2">
    <location>
        <begin position="1"/>
        <end position="120"/>
    </location>
</feature>
<feature type="compositionally biased region" description="Low complexity" evidence="2">
    <location>
        <begin position="468"/>
        <end position="481"/>
    </location>
</feature>
<dbReference type="InterPro" id="IPR050164">
    <property type="entry name" value="Peptidase_C19"/>
</dbReference>
<organism evidence="4">
    <name type="scientific">Hirondellea gigas</name>
    <dbReference type="NCBI Taxonomy" id="1518452"/>
    <lineage>
        <taxon>Eukaryota</taxon>
        <taxon>Metazoa</taxon>
        <taxon>Ecdysozoa</taxon>
        <taxon>Arthropoda</taxon>
        <taxon>Crustacea</taxon>
        <taxon>Multicrustacea</taxon>
        <taxon>Malacostraca</taxon>
        <taxon>Eumalacostraca</taxon>
        <taxon>Peracarida</taxon>
        <taxon>Amphipoda</taxon>
        <taxon>Amphilochidea</taxon>
        <taxon>Lysianassida</taxon>
        <taxon>Lysianassidira</taxon>
        <taxon>Lysianassoidea</taxon>
        <taxon>Lysianassidae</taxon>
        <taxon>Hirondellea</taxon>
    </lineage>
</organism>
<feature type="compositionally biased region" description="Low complexity" evidence="2">
    <location>
        <begin position="538"/>
        <end position="548"/>
    </location>
</feature>
<accession>A0A6A7FXT9</accession>
<dbReference type="PROSITE" id="PS00973">
    <property type="entry name" value="USP_2"/>
    <property type="match status" value="1"/>
</dbReference>
<dbReference type="GO" id="GO:0005634">
    <property type="term" value="C:nucleus"/>
    <property type="evidence" value="ECO:0007669"/>
    <property type="project" value="TreeGrafter"/>
</dbReference>
<dbReference type="Pfam" id="PF00443">
    <property type="entry name" value="UCH"/>
    <property type="match status" value="1"/>
</dbReference>
<dbReference type="GO" id="GO:0016579">
    <property type="term" value="P:protein deubiquitination"/>
    <property type="evidence" value="ECO:0007669"/>
    <property type="project" value="InterPro"/>
</dbReference>
<feature type="region of interest" description="Disordered" evidence="2">
    <location>
        <begin position="625"/>
        <end position="663"/>
    </location>
</feature>
<feature type="compositionally biased region" description="Low complexity" evidence="2">
    <location>
        <begin position="106"/>
        <end position="120"/>
    </location>
</feature>
<dbReference type="GO" id="GO:0005829">
    <property type="term" value="C:cytosol"/>
    <property type="evidence" value="ECO:0007669"/>
    <property type="project" value="TreeGrafter"/>
</dbReference>
<dbReference type="InterPro" id="IPR001394">
    <property type="entry name" value="Peptidase_C19_UCH"/>
</dbReference>
<evidence type="ECO:0000256" key="2">
    <source>
        <dbReference type="SAM" id="MobiDB-lite"/>
    </source>
</evidence>
<proteinExistence type="evidence at transcript level"/>
<sequence length="713" mass="76891">MTALDNTSINNSSKSSTGASMSGPNRASAGGGGGRLSLRGQKRTLSSDISPAPEPRTSHRIRTNSSSDSANDSKGGGGTSRAKGSSTMPSSSPAYRAAQLGLRRQPASNSSGSSTGSAVTPAGGGVEVGIAGGRVPGVCPLANLGNTCFLNSVLYALRFLPGFTHDLHHLHTHLQAARCEVDESLQQRIQFLSELHAVFVQLSKEEKSITEARRIPALQPFLFLQALRVVNPMFEGNRQQDAHELLHCLLDQLCHLPQDLVKRGDQQPPLVPAAPPRDLLTLSPAHKRARRRSERIQAQEEDHSKAVDVVGSKFVGRMCLETCCSECEKVTGREETFLEVCVPVKTKADFDDEEPPSECEVFMSALCEEECLQGNNKYWCDACSHHNEARRSVHYPQLPHHLLIHVKRFSAYSRHMYTSKCSDAMPAPLQLSCFCRSCIGVQLLQQQQLLDRTANPYQRLAEGKSSKARASSNKSSSSSSSVNGEQNTEVQEHQPYYLSAMVCHLGASLSSGHYMTYVRVSPQVSSSCPEPNMQQQHNSSNGNTSTTAAAASDSLNCQAVGSSSNSSSQVSTVVANSGTNSSSSSNTINGLECNWLECCALRLELVLPQLAGASLTNGCVADMESKTNHSKSGSKSSSHENTKSNSRGGNSKGSTNSKGSKNSNNIQCSLGMWLECDDEKIKLVAATEVVDRMRGTSITPYLLFYSRRAHHNT</sequence>
<reference evidence="4" key="1">
    <citation type="submission" date="2017-11" db="EMBL/GenBank/DDBJ databases">
        <title>The sensing device of the deep-sea amphipod.</title>
        <authorList>
            <person name="Kobayashi H."/>
            <person name="Nagahama T."/>
            <person name="Arai W."/>
            <person name="Sasagawa Y."/>
            <person name="Umeda M."/>
            <person name="Hayashi T."/>
            <person name="Nikaido I."/>
            <person name="Watanabe H."/>
            <person name="Oguri K."/>
            <person name="Kitazato H."/>
            <person name="Fujioka K."/>
            <person name="Kido Y."/>
            <person name="Takami H."/>
        </authorList>
    </citation>
    <scope>NUCLEOTIDE SEQUENCE</scope>
    <source>
        <tissue evidence="4">Whole body</tissue>
    </source>
</reference>
<feature type="compositionally biased region" description="Polar residues" evidence="2">
    <location>
        <begin position="525"/>
        <end position="537"/>
    </location>
</feature>
<feature type="region of interest" description="Disordered" evidence="2">
    <location>
        <begin position="525"/>
        <end position="548"/>
    </location>
</feature>
<dbReference type="AlphaFoldDB" id="A0A6A7FXT9"/>
<dbReference type="Gene3D" id="3.90.70.10">
    <property type="entry name" value="Cysteine proteinases"/>
    <property type="match status" value="1"/>
</dbReference>
<feature type="compositionally biased region" description="Low complexity" evidence="2">
    <location>
        <begin position="643"/>
        <end position="663"/>
    </location>
</feature>
<dbReference type="PROSITE" id="PS50235">
    <property type="entry name" value="USP_3"/>
    <property type="match status" value="1"/>
</dbReference>
<dbReference type="PANTHER" id="PTHR24006">
    <property type="entry name" value="UBIQUITIN CARBOXYL-TERMINAL HYDROLASE"/>
    <property type="match status" value="1"/>
</dbReference>
<name>A0A6A7FXT9_9CRUS</name>
<keyword evidence="4" id="KW-0378">Hydrolase</keyword>
<protein>
    <submittedName>
        <fullName evidence="4">Ubiquitin carboxyl-terminal hydrolase 1-like</fullName>
    </submittedName>
</protein>
<dbReference type="PANTHER" id="PTHR24006:SF905">
    <property type="entry name" value="UBIQUITIN CARBOXYL-TERMINAL HYDROLASE 1"/>
    <property type="match status" value="1"/>
</dbReference>
<dbReference type="InterPro" id="IPR028889">
    <property type="entry name" value="USP"/>
</dbReference>
<dbReference type="SUPFAM" id="SSF54001">
    <property type="entry name" value="Cysteine proteinases"/>
    <property type="match status" value="1"/>
</dbReference>
<feature type="region of interest" description="Disordered" evidence="2">
    <location>
        <begin position="460"/>
        <end position="490"/>
    </location>
</feature>
<comment type="similarity">
    <text evidence="1">Belongs to the peptidase C19 family.</text>
</comment>
<feature type="compositionally biased region" description="Polar residues" evidence="2">
    <location>
        <begin position="63"/>
        <end position="72"/>
    </location>
</feature>
<feature type="region of interest" description="Disordered" evidence="2">
    <location>
        <begin position="560"/>
        <end position="586"/>
    </location>
</feature>
<dbReference type="InterPro" id="IPR038765">
    <property type="entry name" value="Papain-like_cys_pep_sf"/>
</dbReference>
<feature type="compositionally biased region" description="Polar residues" evidence="2">
    <location>
        <begin position="82"/>
        <end position="93"/>
    </location>
</feature>
<feature type="compositionally biased region" description="Low complexity" evidence="2">
    <location>
        <begin position="1"/>
        <end position="22"/>
    </location>
</feature>